<dbReference type="PANTHER" id="PTHR34220">
    <property type="entry name" value="SENSOR HISTIDINE KINASE YPDA"/>
    <property type="match status" value="1"/>
</dbReference>
<dbReference type="SMART" id="SM00028">
    <property type="entry name" value="TPR"/>
    <property type="match status" value="6"/>
</dbReference>
<dbReference type="Pfam" id="PF13424">
    <property type="entry name" value="TPR_12"/>
    <property type="match status" value="3"/>
</dbReference>
<dbReference type="PROSITE" id="PS50005">
    <property type="entry name" value="TPR"/>
    <property type="match status" value="3"/>
</dbReference>
<sequence>MTLLIGLFAFGQNALSRDFATTFGSVVPGLVFGSNTSAQTGLTVKNDQTEEIVSDGISTQDLLDSLYRHGSKLMQERKFEEASLHYASGLSLATKTQDSLYIGRFYNGMGAVAQYEHAPEKAIEMYHKSMLYIKEDRYPEEVSKVYINLGALYAGSKDFPNARTYLEKALGMLEESSEVRLHVMTNLVAMYFDLGDYSEGEKLAKEAIPMAEERGNQFVLSALYTNLSKIYSEDSRWELAIEAGKKALSIKESTQQGKPLAALNNIGHAYQMSGQYQKAEEYYHEALGYAEGEEKLPILINLKNTATKQGDFRRALGYLEDYSHIDDSLSQLHLKAQIAEITEKYEANKKQQQIDILQAENELQEQLIRQQRILAIGVSVLVLLLGGLVYIWFKQVRTKQALDRTALQQRFLRSQLNPHFIFNALQSVQNFIYKNDGKKSMEYLNSFSKLIRTVLETSDQEEISLAEEIQMTKDFLRLHQLNANNSFAYDVSTRNIDDLDGVFIPVMLVQPFVENAIVHGIKNRMDGLINVYFEIEESHLIAEITDNGNGIRASKSQAHRSMGKEIINKRIQAYNTSHKEKITISYSACCEDADFPGTKVRIAIPLLN</sequence>
<name>A0ABW4VNB8_9BACT</name>
<dbReference type="Gene3D" id="3.30.565.10">
    <property type="entry name" value="Histidine kinase-like ATPase, C-terminal domain"/>
    <property type="match status" value="1"/>
</dbReference>
<dbReference type="EMBL" id="JBHUHR010000025">
    <property type="protein sequence ID" value="MFD2034985.1"/>
    <property type="molecule type" value="Genomic_DNA"/>
</dbReference>
<dbReference type="InterPro" id="IPR050640">
    <property type="entry name" value="Bact_2-comp_sensor_kinase"/>
</dbReference>
<dbReference type="Proteomes" id="UP001597361">
    <property type="component" value="Unassembled WGS sequence"/>
</dbReference>
<feature type="repeat" description="TPR" evidence="1">
    <location>
        <begin position="221"/>
        <end position="254"/>
    </location>
</feature>
<evidence type="ECO:0000256" key="3">
    <source>
        <dbReference type="SAM" id="Phobius"/>
    </source>
</evidence>
<feature type="repeat" description="TPR" evidence="1">
    <location>
        <begin position="260"/>
        <end position="293"/>
    </location>
</feature>
<feature type="coiled-coil region" evidence="2">
    <location>
        <begin position="342"/>
        <end position="369"/>
    </location>
</feature>
<keyword evidence="3" id="KW-1133">Transmembrane helix</keyword>
<evidence type="ECO:0000256" key="1">
    <source>
        <dbReference type="PROSITE-ProRule" id="PRU00339"/>
    </source>
</evidence>
<gene>
    <name evidence="5" type="ORF">ACFSKL_09295</name>
</gene>
<dbReference type="RefSeq" id="WP_376885622.1">
    <property type="nucleotide sequence ID" value="NZ_JBHUHR010000025.1"/>
</dbReference>
<protein>
    <submittedName>
        <fullName evidence="5">Tetratricopeptide repeat protein</fullName>
    </submittedName>
</protein>
<dbReference type="Gene3D" id="1.25.40.10">
    <property type="entry name" value="Tetratricopeptide repeat domain"/>
    <property type="match status" value="2"/>
</dbReference>
<keyword evidence="3" id="KW-0472">Membrane</keyword>
<feature type="transmembrane region" description="Helical" evidence="3">
    <location>
        <begin position="373"/>
        <end position="393"/>
    </location>
</feature>
<evidence type="ECO:0000256" key="2">
    <source>
        <dbReference type="SAM" id="Coils"/>
    </source>
</evidence>
<organism evidence="5 6">
    <name type="scientific">Belliella marina</name>
    <dbReference type="NCBI Taxonomy" id="1644146"/>
    <lineage>
        <taxon>Bacteria</taxon>
        <taxon>Pseudomonadati</taxon>
        <taxon>Bacteroidota</taxon>
        <taxon>Cytophagia</taxon>
        <taxon>Cytophagales</taxon>
        <taxon>Cyclobacteriaceae</taxon>
        <taxon>Belliella</taxon>
    </lineage>
</organism>
<proteinExistence type="predicted"/>
<evidence type="ECO:0000313" key="5">
    <source>
        <dbReference type="EMBL" id="MFD2034985.1"/>
    </source>
</evidence>
<keyword evidence="6" id="KW-1185">Reference proteome</keyword>
<evidence type="ECO:0000313" key="6">
    <source>
        <dbReference type="Proteomes" id="UP001597361"/>
    </source>
</evidence>
<dbReference type="PANTHER" id="PTHR34220:SF7">
    <property type="entry name" value="SENSOR HISTIDINE KINASE YPDA"/>
    <property type="match status" value="1"/>
</dbReference>
<feature type="repeat" description="TPR" evidence="1">
    <location>
        <begin position="143"/>
        <end position="176"/>
    </location>
</feature>
<dbReference type="SUPFAM" id="SSF55874">
    <property type="entry name" value="ATPase domain of HSP90 chaperone/DNA topoisomerase II/histidine kinase"/>
    <property type="match status" value="1"/>
</dbReference>
<evidence type="ECO:0000259" key="4">
    <source>
        <dbReference type="Pfam" id="PF06580"/>
    </source>
</evidence>
<comment type="caution">
    <text evidence="5">The sequence shown here is derived from an EMBL/GenBank/DDBJ whole genome shotgun (WGS) entry which is preliminary data.</text>
</comment>
<dbReference type="Pfam" id="PF06580">
    <property type="entry name" value="His_kinase"/>
    <property type="match status" value="1"/>
</dbReference>
<accession>A0ABW4VNB8</accession>
<reference evidence="6" key="1">
    <citation type="journal article" date="2019" name="Int. J. Syst. Evol. Microbiol.">
        <title>The Global Catalogue of Microorganisms (GCM) 10K type strain sequencing project: providing services to taxonomists for standard genome sequencing and annotation.</title>
        <authorList>
            <consortium name="The Broad Institute Genomics Platform"/>
            <consortium name="The Broad Institute Genome Sequencing Center for Infectious Disease"/>
            <person name="Wu L."/>
            <person name="Ma J."/>
        </authorList>
    </citation>
    <scope>NUCLEOTIDE SEQUENCE [LARGE SCALE GENOMIC DNA]</scope>
    <source>
        <strain evidence="6">CGMCC 1.15180</strain>
    </source>
</reference>
<keyword evidence="2" id="KW-0175">Coiled coil</keyword>
<dbReference type="SUPFAM" id="SSF48452">
    <property type="entry name" value="TPR-like"/>
    <property type="match status" value="2"/>
</dbReference>
<dbReference type="InterPro" id="IPR036890">
    <property type="entry name" value="HATPase_C_sf"/>
</dbReference>
<dbReference type="InterPro" id="IPR019734">
    <property type="entry name" value="TPR_rpt"/>
</dbReference>
<dbReference type="InterPro" id="IPR011990">
    <property type="entry name" value="TPR-like_helical_dom_sf"/>
</dbReference>
<keyword evidence="3" id="KW-0812">Transmembrane</keyword>
<dbReference type="InterPro" id="IPR010559">
    <property type="entry name" value="Sig_transdc_His_kin_internal"/>
</dbReference>
<keyword evidence="1" id="KW-0802">TPR repeat</keyword>
<feature type="domain" description="Signal transduction histidine kinase internal region" evidence="4">
    <location>
        <begin position="408"/>
        <end position="485"/>
    </location>
</feature>